<dbReference type="GO" id="GO:0005739">
    <property type="term" value="C:mitochondrion"/>
    <property type="evidence" value="ECO:0007669"/>
    <property type="project" value="TreeGrafter"/>
</dbReference>
<comment type="caution">
    <text evidence="7">The sequence shown here is derived from an EMBL/GenBank/DDBJ whole genome shotgun (WGS) entry which is preliminary data.</text>
</comment>
<comment type="subcellular location">
    <subcellularLocation>
        <location evidence="1">Cell projection</location>
        <location evidence="1">Cilium</location>
    </subcellularLocation>
    <subcellularLocation>
        <location evidence="2">Cytoplasm</location>
        <location evidence="2">Cytoskeleton</location>
    </subcellularLocation>
</comment>
<evidence type="ECO:0000313" key="8">
    <source>
        <dbReference type="Proteomes" id="UP000236333"/>
    </source>
</evidence>
<dbReference type="PANTHER" id="PTHR43326:SF1">
    <property type="entry name" value="METHIONINE--TRNA LIGASE, MITOCHONDRIAL"/>
    <property type="match status" value="1"/>
</dbReference>
<evidence type="ECO:0000256" key="1">
    <source>
        <dbReference type="ARBA" id="ARBA00004138"/>
    </source>
</evidence>
<keyword evidence="4" id="KW-0206">Cytoskeleton</keyword>
<dbReference type="InterPro" id="IPR023457">
    <property type="entry name" value="Met-tRNA_synth_2"/>
</dbReference>
<dbReference type="GO" id="GO:0035082">
    <property type="term" value="P:axoneme assembly"/>
    <property type="evidence" value="ECO:0007669"/>
    <property type="project" value="InterPro"/>
</dbReference>
<evidence type="ECO:0000256" key="3">
    <source>
        <dbReference type="ARBA" id="ARBA00022490"/>
    </source>
</evidence>
<feature type="domain" description="Methionyl-tRNA synthetase anticodon-binding" evidence="6">
    <location>
        <begin position="113"/>
        <end position="235"/>
    </location>
</feature>
<gene>
    <name evidence="7" type="ORF">TSOC_003406</name>
</gene>
<dbReference type="SUPFAM" id="SSF47323">
    <property type="entry name" value="Anticodon-binding domain of a subclass of class I aminoacyl-tRNA synthetases"/>
    <property type="match status" value="1"/>
</dbReference>
<dbReference type="Pfam" id="PF19303">
    <property type="entry name" value="Anticodon_3"/>
    <property type="match status" value="1"/>
</dbReference>
<organism evidence="7 8">
    <name type="scientific">Tetrabaena socialis</name>
    <dbReference type="NCBI Taxonomy" id="47790"/>
    <lineage>
        <taxon>Eukaryota</taxon>
        <taxon>Viridiplantae</taxon>
        <taxon>Chlorophyta</taxon>
        <taxon>core chlorophytes</taxon>
        <taxon>Chlorophyceae</taxon>
        <taxon>CS clade</taxon>
        <taxon>Chlamydomonadales</taxon>
        <taxon>Tetrabaenaceae</taxon>
        <taxon>Tetrabaena</taxon>
    </lineage>
</organism>
<accession>A0A2J8ABT9</accession>
<reference evidence="7 8" key="1">
    <citation type="journal article" date="2017" name="Mol. Biol. Evol.">
        <title>The 4-celled Tetrabaena socialis nuclear genome reveals the essential components for genetic control of cell number at the origin of multicellularity in the volvocine lineage.</title>
        <authorList>
            <person name="Featherston J."/>
            <person name="Arakaki Y."/>
            <person name="Hanschen E.R."/>
            <person name="Ferris P.J."/>
            <person name="Michod R.E."/>
            <person name="Olson B.J.S.C."/>
            <person name="Nozaki H."/>
            <person name="Durand P.M."/>
        </authorList>
    </citation>
    <scope>NUCLEOTIDE SEQUENCE [LARGE SCALE GENOMIC DNA]</scope>
    <source>
        <strain evidence="7 8">NIES-571</strain>
    </source>
</reference>
<dbReference type="InterPro" id="IPR041872">
    <property type="entry name" value="Anticodon_Met"/>
</dbReference>
<dbReference type="EMBL" id="PGGS01000073">
    <property type="protein sequence ID" value="PNH09943.1"/>
    <property type="molecule type" value="Genomic_DNA"/>
</dbReference>
<dbReference type="AlphaFoldDB" id="A0A2J8ABT9"/>
<dbReference type="GO" id="GO:0009570">
    <property type="term" value="C:chloroplast stroma"/>
    <property type="evidence" value="ECO:0007669"/>
    <property type="project" value="TreeGrafter"/>
</dbReference>
<evidence type="ECO:0000256" key="5">
    <source>
        <dbReference type="ARBA" id="ARBA00023273"/>
    </source>
</evidence>
<keyword evidence="3" id="KW-0963">Cytoplasm</keyword>
<dbReference type="Proteomes" id="UP000236333">
    <property type="component" value="Unassembled WGS sequence"/>
</dbReference>
<keyword evidence="5" id="KW-0966">Cell projection</keyword>
<dbReference type="Pfam" id="PF14892">
    <property type="entry name" value="PIRC1_2"/>
    <property type="match status" value="1"/>
</dbReference>
<dbReference type="GO" id="GO:0004825">
    <property type="term" value="F:methionine-tRNA ligase activity"/>
    <property type="evidence" value="ECO:0007669"/>
    <property type="project" value="InterPro"/>
</dbReference>
<dbReference type="GO" id="GO:0005524">
    <property type="term" value="F:ATP binding"/>
    <property type="evidence" value="ECO:0007669"/>
    <property type="project" value="InterPro"/>
</dbReference>
<dbReference type="InterPro" id="IPR009080">
    <property type="entry name" value="tRNAsynth_Ia_anticodon-bd"/>
</dbReference>
<dbReference type="OrthoDB" id="546383at2759"/>
<evidence type="ECO:0000259" key="6">
    <source>
        <dbReference type="Pfam" id="PF19303"/>
    </source>
</evidence>
<dbReference type="InterPro" id="IPR026507">
    <property type="entry name" value="PIRC1/2"/>
</dbReference>
<name>A0A2J8ABT9_9CHLO</name>
<proteinExistence type="predicted"/>
<keyword evidence="8" id="KW-1185">Reference proteome</keyword>
<protein>
    <submittedName>
        <fullName evidence="7">Methionine--tRNA ligase</fullName>
    </submittedName>
</protein>
<evidence type="ECO:0000256" key="4">
    <source>
        <dbReference type="ARBA" id="ARBA00023212"/>
    </source>
</evidence>
<evidence type="ECO:0000256" key="2">
    <source>
        <dbReference type="ARBA" id="ARBA00004245"/>
    </source>
</evidence>
<dbReference type="PANTHER" id="PTHR43326">
    <property type="entry name" value="METHIONYL-TRNA SYNTHETASE"/>
    <property type="match status" value="1"/>
</dbReference>
<sequence length="638" mass="67070">MPLFLGSCFWVHGSYTSLIEGPDGVPKALLGVNGQPVLNHWLTSIKLCPRLTPDRDGDFSEARFRDLVNAALANNLGNGLNRTLNLLAKFNDLTIPLDSASLPADLPLRQLAAERLPLAAAAYGSLCFHEAAEAVLSLASLSNLYLQETEPWAKLKKGTDEEKAAAAAVLVAVLEAVRVVAVGLAPLTPSLSRRIYAQLGFTDAQFEALTWADVAWGGLRAGHRLAEPSPVFVRLEAPVFVLCNESNAADVRAWASDSRLSGGGFLPDHVLTNGSDDSLGLGADIAAFLAAAPSVSGASLVVIEADAMCGPGFGLARIVEHAVVRGKDTLTYMSAPEGMPLEGAVLVQLEAPGSAAETASQRVAGVSAAPGGIVDALTLVAVLAPVAVLRPDTLERVAAAAAAGTCSPSSSLGDLMAQLQPGNVAHPPMYAMPVDCFFRLTDFYNVQLTSNFHAYFNTERSGAKGDAAKALEAARRLADLQAARTIVGGSFAGAVRLIEATEAARGPEPCVDAELRRVYRAFWRGWALGDRHYDLGASAAPGSGGVTAFSGRSEARTIMPLRFVDATTRRHTTKAQHPVYTTSNSIYGGKTPAQSDMPPTYTAASQHFSKTFALTPAKNSSLITAVTTSKVHRALDDY</sequence>
<dbReference type="Gene3D" id="1.10.730.10">
    <property type="entry name" value="Isoleucyl-tRNA Synthetase, Domain 1"/>
    <property type="match status" value="1"/>
</dbReference>
<dbReference type="GO" id="GO:0005879">
    <property type="term" value="C:axonemal microtubule"/>
    <property type="evidence" value="ECO:0007669"/>
    <property type="project" value="InterPro"/>
</dbReference>
<keyword evidence="7" id="KW-0436">Ligase</keyword>
<dbReference type="GO" id="GO:0006431">
    <property type="term" value="P:methionyl-tRNA aminoacylation"/>
    <property type="evidence" value="ECO:0007669"/>
    <property type="project" value="TreeGrafter"/>
</dbReference>
<evidence type="ECO:0000313" key="7">
    <source>
        <dbReference type="EMBL" id="PNH09943.1"/>
    </source>
</evidence>